<evidence type="ECO:0000256" key="3">
    <source>
        <dbReference type="ARBA" id="ARBA00022491"/>
    </source>
</evidence>
<dbReference type="GO" id="GO:0003743">
    <property type="term" value="F:translation initiation factor activity"/>
    <property type="evidence" value="ECO:0000318"/>
    <property type="project" value="GO_Central"/>
</dbReference>
<keyword evidence="7" id="KW-0832">Ubl conjugation</keyword>
<evidence type="ECO:0000256" key="13">
    <source>
        <dbReference type="ARBA" id="ARBA00046720"/>
    </source>
</evidence>
<comment type="subunit">
    <text evidence="13">Interacts with the serine/threonine protein kinases MKNK1 and MKNK2. Binds EIF4A and EIF3. Interacts with MIF4GD. Interacts with DAZAP2.</text>
</comment>
<evidence type="ECO:0000313" key="18">
    <source>
        <dbReference type="Proteomes" id="UP000015101"/>
    </source>
</evidence>
<dbReference type="Gene3D" id="1.25.40.180">
    <property type="match status" value="3"/>
</dbReference>
<dbReference type="OMA" id="CAPLDIN"/>
<evidence type="ECO:0000256" key="10">
    <source>
        <dbReference type="ARBA" id="ARBA00022990"/>
    </source>
</evidence>
<reference evidence="17" key="3">
    <citation type="submission" date="2015-06" db="UniProtKB">
        <authorList>
            <consortium name="EnsemblMetazoa"/>
        </authorList>
    </citation>
    <scope>IDENTIFICATION</scope>
</reference>
<dbReference type="CDD" id="cd11559">
    <property type="entry name" value="W2_eIF4G1_like"/>
    <property type="match status" value="1"/>
</dbReference>
<evidence type="ECO:0000256" key="5">
    <source>
        <dbReference type="ARBA" id="ARBA00022540"/>
    </source>
</evidence>
<dbReference type="Pfam" id="PF02020">
    <property type="entry name" value="W2"/>
    <property type="match status" value="1"/>
</dbReference>
<evidence type="ECO:0000313" key="16">
    <source>
        <dbReference type="EMBL" id="ESN92130.1"/>
    </source>
</evidence>
<keyword evidence="2" id="KW-0488">Methylation</keyword>
<keyword evidence="3" id="KW-0678">Repressor</keyword>
<feature type="domain" description="W2" evidence="15">
    <location>
        <begin position="628"/>
        <end position="813"/>
    </location>
</feature>
<dbReference type="SMART" id="SM00543">
    <property type="entry name" value="MIF4G"/>
    <property type="match status" value="1"/>
</dbReference>
<dbReference type="EMBL" id="AMQM01007789">
    <property type="status" value="NOT_ANNOTATED_CDS"/>
    <property type="molecule type" value="Genomic_DNA"/>
</dbReference>
<keyword evidence="6" id="KW-0597">Phosphoprotein</keyword>
<accession>T1G7J4</accession>
<evidence type="ECO:0000256" key="2">
    <source>
        <dbReference type="ARBA" id="ARBA00022481"/>
    </source>
</evidence>
<keyword evidence="10" id="KW-0007">Acetylation</keyword>
<dbReference type="EMBL" id="KB097667">
    <property type="protein sequence ID" value="ESN92130.1"/>
    <property type="molecule type" value="Genomic_DNA"/>
</dbReference>
<reference evidence="18" key="1">
    <citation type="submission" date="2012-12" db="EMBL/GenBank/DDBJ databases">
        <authorList>
            <person name="Hellsten U."/>
            <person name="Grimwood J."/>
            <person name="Chapman J.A."/>
            <person name="Shapiro H."/>
            <person name="Aerts A."/>
            <person name="Otillar R.P."/>
            <person name="Terry A.Y."/>
            <person name="Boore J.L."/>
            <person name="Simakov O."/>
            <person name="Marletaz F."/>
            <person name="Cho S.-J."/>
            <person name="Edsinger-Gonzales E."/>
            <person name="Havlak P."/>
            <person name="Kuo D.-H."/>
            <person name="Larsson T."/>
            <person name="Lv J."/>
            <person name="Arendt D."/>
            <person name="Savage R."/>
            <person name="Osoegawa K."/>
            <person name="de Jong P."/>
            <person name="Lindberg D.R."/>
            <person name="Seaver E.C."/>
            <person name="Weisblat D.A."/>
            <person name="Putnam N.H."/>
            <person name="Grigoriev I.V."/>
            <person name="Rokhsar D.S."/>
        </authorList>
    </citation>
    <scope>NUCLEOTIDE SEQUENCE</scope>
</reference>
<dbReference type="GeneID" id="20217041"/>
<evidence type="ECO:0000259" key="15">
    <source>
        <dbReference type="PROSITE" id="PS51363"/>
    </source>
</evidence>
<dbReference type="RefSeq" id="XP_009029745.1">
    <property type="nucleotide sequence ID" value="XM_009031497.1"/>
</dbReference>
<protein>
    <recommendedName>
        <fullName evidence="12">Eukaryotic translation initiation factor 4 gamma 2</fullName>
    </recommendedName>
</protein>
<comment type="function">
    <text evidence="11">Appears to play a role in the switch from cap-dependent to IRES-mediated translation during mitosis, apoptosis and viral infection. Cleaved by some caspases and viral proteases.</text>
</comment>
<dbReference type="KEGG" id="hro:HELRODRAFT_89947"/>
<dbReference type="PANTHER" id="PTHR23253:SF9">
    <property type="entry name" value="EUKARYOTIC TRANSLATION INITIATION FACTOR 4 GAMMA 2"/>
    <property type="match status" value="1"/>
</dbReference>
<dbReference type="STRING" id="6412.T1G7J4"/>
<evidence type="ECO:0000256" key="7">
    <source>
        <dbReference type="ARBA" id="ARBA00022843"/>
    </source>
</evidence>
<evidence type="ECO:0000313" key="17">
    <source>
        <dbReference type="EnsemblMetazoa" id="HelroP89947"/>
    </source>
</evidence>
<dbReference type="GO" id="GO:0006413">
    <property type="term" value="P:translational initiation"/>
    <property type="evidence" value="ECO:0000318"/>
    <property type="project" value="GO_Central"/>
</dbReference>
<evidence type="ECO:0000256" key="9">
    <source>
        <dbReference type="ARBA" id="ARBA00022917"/>
    </source>
</evidence>
<dbReference type="PANTHER" id="PTHR23253">
    <property type="entry name" value="EUKARYOTIC TRANSLATION INITIATION FACTOR 4 GAMMA"/>
    <property type="match status" value="1"/>
</dbReference>
<keyword evidence="9" id="KW-0648">Protein biosynthesis</keyword>
<keyword evidence="5" id="KW-0396">Initiation factor</keyword>
<dbReference type="Pfam" id="PF02847">
    <property type="entry name" value="MA3"/>
    <property type="match status" value="1"/>
</dbReference>
<dbReference type="CTD" id="20217041"/>
<sequence length="814" mass="91920">EHHDNIFRKVRGILNKLTPDRFDKLSLELLNVGIDSQTVLKGIIFLIIQKALNEPKYSSLYARLCQRLCEDAPNFESPKSNVTTFTKLLLNKCQDEFENRSKATEVAFERDGPLTPEEMEQSLIAKSKMLGNIKFIGELGKLEMVQEGKLPGCSSNNDASTYSGNNNVCPNPEDLECLCQILRTVGKRLDHDRAQAWMDQYFERIKTLQNMPGLPPRIKFMLQDIIELRANKWQPRKTVLPEGAPRTIQQVIRLCVCTSGIGSECMENQESIQEESGLFNTNKMPQHPNMSPSYLLSDPFFSGPPSNPQFFNDPFGGVMGTNNPGSHWLGGGTARELPPRFRKQQQQDPEMNKPSLLDRNLAKVKPSTSLEEGEHRHKPSSSSNNPMPQFHPLASASMGSRPPLLPQAGYYPPNYPPNFMRPPPFNMPPYHLPGAPSNFHPPHMVMPSRGFEGYGAGRGAPQMHLMRPNQKGHNDEEISLRPMNALAPTAAATGNVMKYPTDEDRDNMSRLIKSLHEKELFTSDQFMKSFKILLDRLSILEQDLPLAKSHLARLAAQAVCCDSVSLIDIAGPLASGNHYPMFLLCLQQLVKLESSQWLAGRFDASKINLRSMLPAELEKNDRLMEILEDRGLGFLLPLQRVQGEMWKHGVAAVGPSAAVFFKWLKENVDQKLHSDPMFVSMLVTTLIKFITMESTLKEGLDTSVAPDKQTVLKEKQLLEKYKGVLQKFLLDKIDLHVSAIYALQVFSHSMNNPKGLLLRLFSTLYDLEVIYEEAFLKWKEEVNELQPGKGQALFQVNQWLVWLEQADEDSEEED</sequence>
<dbReference type="eggNOG" id="KOG0401">
    <property type="taxonomic scope" value="Eukaryota"/>
</dbReference>
<keyword evidence="4" id="KW-1017">Isopeptide bond</keyword>
<dbReference type="SMART" id="SM00515">
    <property type="entry name" value="eIF5C"/>
    <property type="match status" value="1"/>
</dbReference>
<keyword evidence="18" id="KW-1185">Reference proteome</keyword>
<evidence type="ECO:0000256" key="12">
    <source>
        <dbReference type="ARBA" id="ARBA00040449"/>
    </source>
</evidence>
<dbReference type="GO" id="GO:0006417">
    <property type="term" value="P:regulation of translation"/>
    <property type="evidence" value="ECO:0007669"/>
    <property type="project" value="UniProtKB-KW"/>
</dbReference>
<dbReference type="HOGENOM" id="CLU_001519_3_0_1"/>
<dbReference type="FunCoup" id="T1G7J4">
    <property type="interactions" value="1219"/>
</dbReference>
<keyword evidence="8" id="KW-0810">Translation regulation</keyword>
<reference evidence="16 18" key="2">
    <citation type="journal article" date="2013" name="Nature">
        <title>Insights into bilaterian evolution from three spiralian genomes.</title>
        <authorList>
            <person name="Simakov O."/>
            <person name="Marletaz F."/>
            <person name="Cho S.J."/>
            <person name="Edsinger-Gonzales E."/>
            <person name="Havlak P."/>
            <person name="Hellsten U."/>
            <person name="Kuo D.H."/>
            <person name="Larsson T."/>
            <person name="Lv J."/>
            <person name="Arendt D."/>
            <person name="Savage R."/>
            <person name="Osoegawa K."/>
            <person name="de Jong P."/>
            <person name="Grimwood J."/>
            <person name="Chapman J.A."/>
            <person name="Shapiro H."/>
            <person name="Aerts A."/>
            <person name="Otillar R.P."/>
            <person name="Terry A.Y."/>
            <person name="Boore J.L."/>
            <person name="Grigoriev I.V."/>
            <person name="Lindberg D.R."/>
            <person name="Seaver E.C."/>
            <person name="Weisblat D.A."/>
            <person name="Putnam N.H."/>
            <person name="Rokhsar D.S."/>
        </authorList>
    </citation>
    <scope>NUCLEOTIDE SEQUENCE</scope>
</reference>
<evidence type="ECO:0000256" key="11">
    <source>
        <dbReference type="ARBA" id="ARBA00037759"/>
    </source>
</evidence>
<comment type="similarity">
    <text evidence="1">Belongs to the eukaryotic initiation factor 4G family.</text>
</comment>
<dbReference type="PROSITE" id="PS51363">
    <property type="entry name" value="W2"/>
    <property type="match status" value="1"/>
</dbReference>
<name>T1G7J4_HELRO</name>
<dbReference type="GO" id="GO:0016281">
    <property type="term" value="C:eukaryotic translation initiation factor 4F complex"/>
    <property type="evidence" value="ECO:0000318"/>
    <property type="project" value="GO_Central"/>
</dbReference>
<dbReference type="SUPFAM" id="SSF48371">
    <property type="entry name" value="ARM repeat"/>
    <property type="match status" value="3"/>
</dbReference>
<dbReference type="InterPro" id="IPR016024">
    <property type="entry name" value="ARM-type_fold"/>
</dbReference>
<evidence type="ECO:0000256" key="6">
    <source>
        <dbReference type="ARBA" id="ARBA00022553"/>
    </source>
</evidence>
<organism evidence="17 18">
    <name type="scientific">Helobdella robusta</name>
    <name type="common">Californian leech</name>
    <dbReference type="NCBI Taxonomy" id="6412"/>
    <lineage>
        <taxon>Eukaryota</taxon>
        <taxon>Metazoa</taxon>
        <taxon>Spiralia</taxon>
        <taxon>Lophotrochozoa</taxon>
        <taxon>Annelida</taxon>
        <taxon>Clitellata</taxon>
        <taxon>Hirudinea</taxon>
        <taxon>Rhynchobdellida</taxon>
        <taxon>Glossiphoniidae</taxon>
        <taxon>Helobdella</taxon>
    </lineage>
</organism>
<evidence type="ECO:0000256" key="4">
    <source>
        <dbReference type="ARBA" id="ARBA00022499"/>
    </source>
</evidence>
<dbReference type="GO" id="GO:0003729">
    <property type="term" value="F:mRNA binding"/>
    <property type="evidence" value="ECO:0000318"/>
    <property type="project" value="GO_Central"/>
</dbReference>
<dbReference type="InterPro" id="IPR003307">
    <property type="entry name" value="W2_domain"/>
</dbReference>
<dbReference type="InterPro" id="IPR003890">
    <property type="entry name" value="MIF4G-like_typ-3"/>
</dbReference>
<dbReference type="EnsemblMetazoa" id="HelroT89947">
    <property type="protein sequence ID" value="HelroP89947"/>
    <property type="gene ID" value="HelroG89947"/>
</dbReference>
<gene>
    <name evidence="17" type="primary">20217041</name>
    <name evidence="16" type="ORF">HELRODRAFT_89947</name>
</gene>
<dbReference type="OrthoDB" id="514777at2759"/>
<evidence type="ECO:0000256" key="14">
    <source>
        <dbReference type="SAM" id="MobiDB-lite"/>
    </source>
</evidence>
<evidence type="ECO:0000256" key="8">
    <source>
        <dbReference type="ARBA" id="ARBA00022845"/>
    </source>
</evidence>
<dbReference type="InterPro" id="IPR003891">
    <property type="entry name" value="Initiation_fac_eIF4g_MI"/>
</dbReference>
<feature type="region of interest" description="Disordered" evidence="14">
    <location>
        <begin position="341"/>
        <end position="405"/>
    </location>
</feature>
<proteinExistence type="inferred from homology"/>
<dbReference type="AlphaFoldDB" id="T1G7J4"/>
<evidence type="ECO:0000256" key="1">
    <source>
        <dbReference type="ARBA" id="ARBA00005775"/>
    </source>
</evidence>
<dbReference type="InParanoid" id="T1G7J4"/>
<dbReference type="Pfam" id="PF02854">
    <property type="entry name" value="MIF4G"/>
    <property type="match status" value="1"/>
</dbReference>
<dbReference type="Proteomes" id="UP000015101">
    <property type="component" value="Unassembled WGS sequence"/>
</dbReference>